<sequence length="53" mass="5826">MEKYDGEFSILGMSVGLILGIVLKDLSAGIFLGVICGIAMDWGANLFNEYRRK</sequence>
<organism evidence="1 2">
    <name type="scientific">Enterococcus hirae</name>
    <dbReference type="NCBI Taxonomy" id="1354"/>
    <lineage>
        <taxon>Bacteria</taxon>
        <taxon>Bacillati</taxon>
        <taxon>Bacillota</taxon>
        <taxon>Bacilli</taxon>
        <taxon>Lactobacillales</taxon>
        <taxon>Enterococcaceae</taxon>
        <taxon>Enterococcus</taxon>
    </lineage>
</organism>
<name>A0A1V8X438_ENTHR</name>
<dbReference type="RefSeq" id="WP_010719418.1">
    <property type="nucleotide sequence ID" value="NZ_AP027299.1"/>
</dbReference>
<evidence type="ECO:0000313" key="1">
    <source>
        <dbReference type="EMBL" id="VTQ63112.1"/>
    </source>
</evidence>
<protein>
    <submittedName>
        <fullName evidence="1">Uncharacterized protein</fullName>
    </submittedName>
</protein>
<dbReference type="AlphaFoldDB" id="A0A1V8X438"/>
<proteinExistence type="predicted"/>
<reference evidence="1 2" key="1">
    <citation type="submission" date="2019-05" db="EMBL/GenBank/DDBJ databases">
        <authorList>
            <consortium name="Pathogen Informatics"/>
        </authorList>
    </citation>
    <scope>NUCLEOTIDE SEQUENCE [LARGE SCALE GENOMIC DNA]</scope>
    <source>
        <strain evidence="1 2">NCTC12204</strain>
    </source>
</reference>
<comment type="caution">
    <text evidence="1">The sequence shown here is derived from an EMBL/GenBank/DDBJ whole genome shotgun (WGS) entry which is preliminary data.</text>
</comment>
<dbReference type="Proteomes" id="UP000352698">
    <property type="component" value="Unassembled WGS sequence"/>
</dbReference>
<dbReference type="EMBL" id="CABEEP010000001">
    <property type="protein sequence ID" value="VTQ63112.1"/>
    <property type="molecule type" value="Genomic_DNA"/>
</dbReference>
<evidence type="ECO:0000313" key="2">
    <source>
        <dbReference type="Proteomes" id="UP000352698"/>
    </source>
</evidence>
<gene>
    <name evidence="1" type="ORF">NCTC12204_01176</name>
</gene>
<dbReference type="GeneID" id="59131722"/>
<accession>A0A1V8X438</accession>